<evidence type="ECO:0000256" key="1">
    <source>
        <dbReference type="ARBA" id="ARBA00004651"/>
    </source>
</evidence>
<feature type="region of interest" description="Disordered" evidence="7">
    <location>
        <begin position="512"/>
        <end position="570"/>
    </location>
</feature>
<dbReference type="Proteomes" id="UP000735302">
    <property type="component" value="Unassembled WGS sequence"/>
</dbReference>
<feature type="transmembrane region" description="Helical" evidence="8">
    <location>
        <begin position="159"/>
        <end position="180"/>
    </location>
</feature>
<dbReference type="Pfam" id="PF00001">
    <property type="entry name" value="7tm_1"/>
    <property type="match status" value="1"/>
</dbReference>
<evidence type="ECO:0000256" key="4">
    <source>
        <dbReference type="ARBA" id="ARBA00022989"/>
    </source>
</evidence>
<evidence type="ECO:0000256" key="6">
    <source>
        <dbReference type="ARBA" id="ARBA00023170"/>
    </source>
</evidence>
<feature type="transmembrane region" description="Helical" evidence="8">
    <location>
        <begin position="43"/>
        <end position="65"/>
    </location>
</feature>
<sequence length="718" mass="79272">MTAPPHHTTISALCQNSSYHTRSDQALLEDLARTNFTRLVPTIVFLCVLGAVGTCGNSLSMYIFVVRMRRSFLNDLFILLSGTSLLTCALSIPGEIIDFYFIYIYSAETFCKMNSLNHHAITRQARPCSQLCAFDGGIGGTADSEPALPGIKFPAPPPALWYFNLVSTTSLVTTLCVLAVYRLRAARSSNSTPISLRTRLVFVTCILVFSFIFSLSGIRVYGIKTVELSPPYGDPDSGCTLIGRDCAIDDDVANTAWPIVFNIFMVAGFLTLTITTSVCYYKIWRLVVRSRLAVASYNTSTSAAVNPQSVALDPNSHTTVHPETAAIRDEAESSVDETTWEGSHYSIAREKGDDPDVFHIHSKEQIGAESRAVEKIKLTPVSDTENFTLNCAYTAHTVFIADAEVGESDDRNLDSKLTEMNNVIRVKTNEEEQHSCIENTDVSENVESSIWSTFAKQTDSTLVPTTQPTETTYLNSINGIYSTSNTSQGKTEQLPTTFVSSQCNGRTLNSEHTRLTNHDSFQALPPSDSLRNSDGAKKPQVPSRTFSDTSQVPAPSEMPQTTKTSSIHQTEQLLHSTNSADHTTTPADLFTTTHIQSSKKILHTDSNTSNNNTHNTITACVTRKLTKTSLETNISRTAMLLTVIFIVCYLPFFCVSIPTLFYPELAYSRSAVNLNVINMAYRFYFITPAINPIIFYASNADFRRKLKELLTVSRGLNH</sequence>
<keyword evidence="11" id="KW-1185">Reference proteome</keyword>
<evidence type="ECO:0000259" key="9">
    <source>
        <dbReference type="PROSITE" id="PS50262"/>
    </source>
</evidence>
<dbReference type="GO" id="GO:0005886">
    <property type="term" value="C:plasma membrane"/>
    <property type="evidence" value="ECO:0007669"/>
    <property type="project" value="UniProtKB-SubCell"/>
</dbReference>
<dbReference type="SUPFAM" id="SSF81321">
    <property type="entry name" value="Family A G protein-coupled receptor-like"/>
    <property type="match status" value="2"/>
</dbReference>
<evidence type="ECO:0000313" key="10">
    <source>
        <dbReference type="EMBL" id="GFO05838.1"/>
    </source>
</evidence>
<dbReference type="InterPro" id="IPR000276">
    <property type="entry name" value="GPCR_Rhodpsn"/>
</dbReference>
<protein>
    <submittedName>
        <fullName evidence="10">Alpha-1a adrenergic receptor</fullName>
    </submittedName>
</protein>
<feature type="transmembrane region" description="Helical" evidence="8">
    <location>
        <begin position="259"/>
        <end position="281"/>
    </location>
</feature>
<reference evidence="10 11" key="1">
    <citation type="journal article" date="2021" name="Elife">
        <title>Chloroplast acquisition without the gene transfer in kleptoplastic sea slugs, Plakobranchus ocellatus.</title>
        <authorList>
            <person name="Maeda T."/>
            <person name="Takahashi S."/>
            <person name="Yoshida T."/>
            <person name="Shimamura S."/>
            <person name="Takaki Y."/>
            <person name="Nagai Y."/>
            <person name="Toyoda A."/>
            <person name="Suzuki Y."/>
            <person name="Arimoto A."/>
            <person name="Ishii H."/>
            <person name="Satoh N."/>
            <person name="Nishiyama T."/>
            <person name="Hasebe M."/>
            <person name="Maruyama T."/>
            <person name="Minagawa J."/>
            <person name="Obokata J."/>
            <person name="Shigenobu S."/>
        </authorList>
    </citation>
    <scope>NUCLEOTIDE SEQUENCE [LARGE SCALE GENOMIC DNA]</scope>
</reference>
<keyword evidence="2" id="KW-1003">Cell membrane</keyword>
<keyword evidence="3 8" id="KW-0812">Transmembrane</keyword>
<name>A0AAV4AGC5_9GAST</name>
<dbReference type="AlphaFoldDB" id="A0AAV4AGC5"/>
<evidence type="ECO:0000256" key="8">
    <source>
        <dbReference type="SAM" id="Phobius"/>
    </source>
</evidence>
<gene>
    <name evidence="10" type="ORF">PoB_003234300</name>
</gene>
<evidence type="ECO:0000256" key="2">
    <source>
        <dbReference type="ARBA" id="ARBA00022475"/>
    </source>
</evidence>
<evidence type="ECO:0000256" key="3">
    <source>
        <dbReference type="ARBA" id="ARBA00022692"/>
    </source>
</evidence>
<dbReference type="PANTHER" id="PTHR24241">
    <property type="entry name" value="NEUROPEPTIDE RECEPTOR-RELATED G-PROTEIN COUPLED RECEPTOR"/>
    <property type="match status" value="1"/>
</dbReference>
<keyword evidence="6 10" id="KW-0675">Receptor</keyword>
<evidence type="ECO:0000313" key="11">
    <source>
        <dbReference type="Proteomes" id="UP000735302"/>
    </source>
</evidence>
<proteinExistence type="predicted"/>
<keyword evidence="5 8" id="KW-0472">Membrane</keyword>
<dbReference type="EMBL" id="BLXT01003753">
    <property type="protein sequence ID" value="GFO05838.1"/>
    <property type="molecule type" value="Genomic_DNA"/>
</dbReference>
<evidence type="ECO:0000256" key="7">
    <source>
        <dbReference type="SAM" id="MobiDB-lite"/>
    </source>
</evidence>
<dbReference type="PROSITE" id="PS50262">
    <property type="entry name" value="G_PROTEIN_RECEP_F1_2"/>
    <property type="match status" value="1"/>
</dbReference>
<accession>A0AAV4AGC5</accession>
<feature type="domain" description="G-protein coupled receptors family 1 profile" evidence="9">
    <location>
        <begin position="586"/>
        <end position="695"/>
    </location>
</feature>
<feature type="transmembrane region" description="Helical" evidence="8">
    <location>
        <begin position="638"/>
        <end position="661"/>
    </location>
</feature>
<comment type="subcellular location">
    <subcellularLocation>
        <location evidence="1">Cell membrane</location>
        <topology evidence="1">Multi-pass membrane protein</topology>
    </subcellularLocation>
</comment>
<dbReference type="CDD" id="cd00637">
    <property type="entry name" value="7tm_classA_rhodopsin-like"/>
    <property type="match status" value="1"/>
</dbReference>
<dbReference type="Gene3D" id="1.20.1070.10">
    <property type="entry name" value="Rhodopsin 7-helix transmembrane proteins"/>
    <property type="match status" value="3"/>
</dbReference>
<dbReference type="PRINTS" id="PR00237">
    <property type="entry name" value="GPCRRHODOPSN"/>
</dbReference>
<evidence type="ECO:0000256" key="5">
    <source>
        <dbReference type="ARBA" id="ARBA00023136"/>
    </source>
</evidence>
<organism evidence="10 11">
    <name type="scientific">Plakobranchus ocellatus</name>
    <dbReference type="NCBI Taxonomy" id="259542"/>
    <lineage>
        <taxon>Eukaryota</taxon>
        <taxon>Metazoa</taxon>
        <taxon>Spiralia</taxon>
        <taxon>Lophotrochozoa</taxon>
        <taxon>Mollusca</taxon>
        <taxon>Gastropoda</taxon>
        <taxon>Heterobranchia</taxon>
        <taxon>Euthyneura</taxon>
        <taxon>Panpulmonata</taxon>
        <taxon>Sacoglossa</taxon>
        <taxon>Placobranchoidea</taxon>
        <taxon>Plakobranchidae</taxon>
        <taxon>Plakobranchus</taxon>
    </lineage>
</organism>
<comment type="caution">
    <text evidence="10">The sequence shown here is derived from an EMBL/GenBank/DDBJ whole genome shotgun (WGS) entry which is preliminary data.</text>
</comment>
<feature type="transmembrane region" description="Helical" evidence="8">
    <location>
        <begin position="200"/>
        <end position="222"/>
    </location>
</feature>
<feature type="compositionally biased region" description="Polar residues" evidence="7">
    <location>
        <begin position="542"/>
        <end position="570"/>
    </location>
</feature>
<dbReference type="GO" id="GO:0004930">
    <property type="term" value="F:G protein-coupled receptor activity"/>
    <property type="evidence" value="ECO:0007669"/>
    <property type="project" value="InterPro"/>
</dbReference>
<keyword evidence="4 8" id="KW-1133">Transmembrane helix</keyword>
<feature type="transmembrane region" description="Helical" evidence="8">
    <location>
        <begin position="681"/>
        <end position="698"/>
    </location>
</feature>
<dbReference type="InterPro" id="IPR017452">
    <property type="entry name" value="GPCR_Rhodpsn_7TM"/>
</dbReference>
<feature type="transmembrane region" description="Helical" evidence="8">
    <location>
        <begin position="77"/>
        <end position="105"/>
    </location>
</feature>